<keyword evidence="3 7" id="KW-0206">Cytoskeleton</keyword>
<feature type="region of interest" description="Disordered" evidence="8">
    <location>
        <begin position="90"/>
        <end position="225"/>
    </location>
</feature>
<dbReference type="Pfam" id="PF00635">
    <property type="entry name" value="Motile_Sperm"/>
    <property type="match status" value="1"/>
</dbReference>
<sequence length="339" mass="38035">MRGYLNLLDVFTYAAERLQPPHRTLMPEHRHIMYGGAAICALAVLYGLHRFKRETDEKLEKMKKELGKLRRSIKGRSTSQTYNLNNVTISGLDTCGKKKEAPKEKEEPNTNEATGKPAEKGGKKNDEDKGGMKKEAPKMKEEPNTDEATGKPAEKGGKKNDEDKGGMKKEAPKEKEKPNTDDAISKPAEKGNKKSDMNMDCKKSDKDADGKKDGYKDKEVPSGDIQTQPNAKIVFNSPYDIYHIKITNSSARRIGWAIKKDYRDRLNVEPPCGVLDPKEAVLVAISCNAFEFASEDTGNNSITIEWKNTPEGAAKEFFKEWFLRDGAVRSKNLLIEYNM</sequence>
<dbReference type="InterPro" id="IPR008962">
    <property type="entry name" value="PapD-like_sf"/>
</dbReference>
<dbReference type="WBParaSite" id="ACRNAN_Path_1137.g4387.t1">
    <property type="protein sequence ID" value="ACRNAN_Path_1137.g4387.t1"/>
    <property type="gene ID" value="ACRNAN_Path_1137.g4387"/>
</dbReference>
<protein>
    <recommendedName>
        <fullName evidence="7">Major sperm protein</fullName>
    </recommendedName>
</protein>
<organism evidence="10 11">
    <name type="scientific">Acrobeloides nanus</name>
    <dbReference type="NCBI Taxonomy" id="290746"/>
    <lineage>
        <taxon>Eukaryota</taxon>
        <taxon>Metazoa</taxon>
        <taxon>Ecdysozoa</taxon>
        <taxon>Nematoda</taxon>
        <taxon>Chromadorea</taxon>
        <taxon>Rhabditida</taxon>
        <taxon>Tylenchina</taxon>
        <taxon>Cephalobomorpha</taxon>
        <taxon>Cephaloboidea</taxon>
        <taxon>Cephalobidae</taxon>
        <taxon>Acrobeloides</taxon>
    </lineage>
</organism>
<dbReference type="SUPFAM" id="SSF49354">
    <property type="entry name" value="PapD-like"/>
    <property type="match status" value="1"/>
</dbReference>
<evidence type="ECO:0000256" key="7">
    <source>
        <dbReference type="RuleBase" id="RU003425"/>
    </source>
</evidence>
<evidence type="ECO:0000313" key="11">
    <source>
        <dbReference type="WBParaSite" id="ACRNAN_Path_1137.g4387.t1"/>
    </source>
</evidence>
<keyword evidence="4" id="KW-0966">Cell projection</keyword>
<dbReference type="Gene3D" id="2.60.40.10">
    <property type="entry name" value="Immunoglobulins"/>
    <property type="match status" value="1"/>
</dbReference>
<dbReference type="GO" id="GO:0031143">
    <property type="term" value="C:pseudopodium"/>
    <property type="evidence" value="ECO:0007669"/>
    <property type="project" value="UniProtKB-SubCell"/>
</dbReference>
<dbReference type="InterPro" id="IPR051155">
    <property type="entry name" value="Nematode_MSP"/>
</dbReference>
<evidence type="ECO:0000313" key="10">
    <source>
        <dbReference type="Proteomes" id="UP000887540"/>
    </source>
</evidence>
<keyword evidence="2" id="KW-0963">Cytoplasm</keyword>
<evidence type="ECO:0000256" key="5">
    <source>
        <dbReference type="ARBA" id="ARBA00037744"/>
    </source>
</evidence>
<comment type="function">
    <text evidence="5 7">Central component in molecular interactions underlying sperm crawling. Forms an extensive filament system that extends from sperm villipoda, along the leading edge of the pseudopod.</text>
</comment>
<name>A0A914BW32_9BILA</name>
<evidence type="ECO:0000256" key="4">
    <source>
        <dbReference type="ARBA" id="ARBA00023273"/>
    </source>
</evidence>
<dbReference type="GO" id="GO:0005856">
    <property type="term" value="C:cytoskeleton"/>
    <property type="evidence" value="ECO:0007669"/>
    <property type="project" value="UniProtKB-SubCell"/>
</dbReference>
<accession>A0A914BW32</accession>
<dbReference type="AlphaFoldDB" id="A0A914BW32"/>
<evidence type="ECO:0000256" key="3">
    <source>
        <dbReference type="ARBA" id="ARBA00023212"/>
    </source>
</evidence>
<feature type="compositionally biased region" description="Basic and acidic residues" evidence="8">
    <location>
        <begin position="95"/>
        <end position="108"/>
    </location>
</feature>
<keyword evidence="10" id="KW-1185">Reference proteome</keyword>
<evidence type="ECO:0000256" key="8">
    <source>
        <dbReference type="SAM" id="MobiDB-lite"/>
    </source>
</evidence>
<evidence type="ECO:0000256" key="1">
    <source>
        <dbReference type="ARBA" id="ARBA00004245"/>
    </source>
</evidence>
<dbReference type="InterPro" id="IPR000535">
    <property type="entry name" value="MSP_dom"/>
</dbReference>
<proteinExistence type="predicted"/>
<dbReference type="InterPro" id="IPR013783">
    <property type="entry name" value="Ig-like_fold"/>
</dbReference>
<evidence type="ECO:0000259" key="9">
    <source>
        <dbReference type="PROSITE" id="PS50202"/>
    </source>
</evidence>
<dbReference type="Proteomes" id="UP000887540">
    <property type="component" value="Unplaced"/>
</dbReference>
<dbReference type="PANTHER" id="PTHR22920:SF7">
    <property type="entry name" value="MSP DOMAIN-CONTAINING PROTEIN-RELATED"/>
    <property type="match status" value="1"/>
</dbReference>
<dbReference type="PANTHER" id="PTHR22920">
    <property type="entry name" value="MAJOR SPERM PROTEIN"/>
    <property type="match status" value="1"/>
</dbReference>
<evidence type="ECO:0000256" key="2">
    <source>
        <dbReference type="ARBA" id="ARBA00022490"/>
    </source>
</evidence>
<feature type="domain" description="MSP" evidence="9">
    <location>
        <begin position="224"/>
        <end position="338"/>
    </location>
</feature>
<comment type="subcellular location">
    <subcellularLocation>
        <location evidence="6">Cell projection</location>
        <location evidence="6">Pseudopodium</location>
    </subcellularLocation>
    <subcellularLocation>
        <location evidence="1">Cytoplasm</location>
        <location evidence="1">Cytoskeleton</location>
    </subcellularLocation>
</comment>
<evidence type="ECO:0000256" key="6">
    <source>
        <dbReference type="ARBA" id="ARBA00037818"/>
    </source>
</evidence>
<reference evidence="11" key="1">
    <citation type="submission" date="2022-11" db="UniProtKB">
        <authorList>
            <consortium name="WormBaseParasite"/>
        </authorList>
    </citation>
    <scope>IDENTIFICATION</scope>
</reference>
<dbReference type="PROSITE" id="PS50202">
    <property type="entry name" value="MSP"/>
    <property type="match status" value="1"/>
</dbReference>
<feature type="compositionally biased region" description="Basic and acidic residues" evidence="8">
    <location>
        <begin position="117"/>
        <end position="221"/>
    </location>
</feature>